<accession>A0A336MIY5</accession>
<gene>
    <name evidence="1" type="primary">CSON002410</name>
</gene>
<dbReference type="EMBL" id="UFQT01001403">
    <property type="protein sequence ID" value="SSX30384.1"/>
    <property type="molecule type" value="Genomic_DNA"/>
</dbReference>
<protein>
    <submittedName>
        <fullName evidence="1">CSON002410 protein</fullName>
    </submittedName>
</protein>
<dbReference type="AlphaFoldDB" id="A0A336MIY5"/>
<reference evidence="1" key="1">
    <citation type="submission" date="2018-07" db="EMBL/GenBank/DDBJ databases">
        <authorList>
            <person name="Quirk P.G."/>
            <person name="Krulwich T.A."/>
        </authorList>
    </citation>
    <scope>NUCLEOTIDE SEQUENCE</scope>
</reference>
<evidence type="ECO:0000313" key="1">
    <source>
        <dbReference type="EMBL" id="SSX30384.1"/>
    </source>
</evidence>
<sequence>MIFNTVVFKSRVLNSSKSTSMLGYTNISARGPSGSSISVPSSSAYNVLARNMIVKYLPPQGFSYFTGSCNNWINQINMDNNNEYMKNVNVHDVFKSYSNEVNIVVVITTYNKPSSRGMSTFACLNDFDK</sequence>
<proteinExistence type="predicted"/>
<organism evidence="1">
    <name type="scientific">Culicoides sonorensis</name>
    <name type="common">Biting midge</name>
    <dbReference type="NCBI Taxonomy" id="179676"/>
    <lineage>
        <taxon>Eukaryota</taxon>
        <taxon>Metazoa</taxon>
        <taxon>Ecdysozoa</taxon>
        <taxon>Arthropoda</taxon>
        <taxon>Hexapoda</taxon>
        <taxon>Insecta</taxon>
        <taxon>Pterygota</taxon>
        <taxon>Neoptera</taxon>
        <taxon>Endopterygota</taxon>
        <taxon>Diptera</taxon>
        <taxon>Nematocera</taxon>
        <taxon>Chironomoidea</taxon>
        <taxon>Ceratopogonidae</taxon>
        <taxon>Ceratopogoninae</taxon>
        <taxon>Culicoides</taxon>
        <taxon>Monoculicoides</taxon>
    </lineage>
</organism>
<name>A0A336MIY5_CULSO</name>
<dbReference type="VEuPathDB" id="VectorBase:CSON002410"/>